<proteinExistence type="inferred from homology"/>
<dbReference type="EnsemblMetazoa" id="CapteT223706">
    <property type="protein sequence ID" value="CapteP223706"/>
    <property type="gene ID" value="CapteG223706"/>
</dbReference>
<dbReference type="Gene3D" id="1.10.8.140">
    <property type="entry name" value="PDCD5-like"/>
    <property type="match status" value="1"/>
</dbReference>
<feature type="compositionally biased region" description="Basic and acidic residues" evidence="2">
    <location>
        <begin position="142"/>
        <end position="157"/>
    </location>
</feature>
<dbReference type="EMBL" id="AMQN01007493">
    <property type="status" value="NOT_ANNOTATED_CDS"/>
    <property type="molecule type" value="Genomic_DNA"/>
</dbReference>
<feature type="region of interest" description="Disordered" evidence="2">
    <location>
        <begin position="56"/>
        <end position="75"/>
    </location>
</feature>
<name>R7UJ78_CAPTE</name>
<evidence type="ECO:0008006" key="6">
    <source>
        <dbReference type="Google" id="ProtNLM"/>
    </source>
</evidence>
<reference evidence="3 5" key="2">
    <citation type="journal article" date="2013" name="Nature">
        <title>Insights into bilaterian evolution from three spiralian genomes.</title>
        <authorList>
            <person name="Simakov O."/>
            <person name="Marletaz F."/>
            <person name="Cho S.J."/>
            <person name="Edsinger-Gonzales E."/>
            <person name="Havlak P."/>
            <person name="Hellsten U."/>
            <person name="Kuo D.H."/>
            <person name="Larsson T."/>
            <person name="Lv J."/>
            <person name="Arendt D."/>
            <person name="Savage R."/>
            <person name="Osoegawa K."/>
            <person name="de Jong P."/>
            <person name="Grimwood J."/>
            <person name="Chapman J.A."/>
            <person name="Shapiro H."/>
            <person name="Aerts A."/>
            <person name="Otillar R.P."/>
            <person name="Terry A.Y."/>
            <person name="Boore J.L."/>
            <person name="Grigoriev I.V."/>
            <person name="Lindberg D.R."/>
            <person name="Seaver E.C."/>
            <person name="Weisblat D.A."/>
            <person name="Putnam N.H."/>
            <person name="Rokhsar D.S."/>
        </authorList>
    </citation>
    <scope>NUCLEOTIDE SEQUENCE</scope>
    <source>
        <strain evidence="3 5">I ESC-2004</strain>
    </source>
</reference>
<dbReference type="PANTHER" id="PTHR10840:SF0">
    <property type="entry name" value="PROGRAMMED CELL DEATH PROTEIN 5"/>
    <property type="match status" value="1"/>
</dbReference>
<dbReference type="PANTHER" id="PTHR10840">
    <property type="entry name" value="PROGRAMMED CELL DEATH PROTEIN 5"/>
    <property type="match status" value="1"/>
</dbReference>
<evidence type="ECO:0000313" key="3">
    <source>
        <dbReference type="EMBL" id="ELU06260.1"/>
    </source>
</evidence>
<evidence type="ECO:0000313" key="4">
    <source>
        <dbReference type="EnsemblMetazoa" id="CapteP223706"/>
    </source>
</evidence>
<comment type="similarity">
    <text evidence="1">Belongs to the PDCD5 family.</text>
</comment>
<evidence type="ECO:0000313" key="5">
    <source>
        <dbReference type="Proteomes" id="UP000014760"/>
    </source>
</evidence>
<gene>
    <name evidence="3" type="ORF">CAPTEDRAFT_223706</name>
</gene>
<dbReference type="SUPFAM" id="SSF46950">
    <property type="entry name" value="Double-stranded DNA-binding domain"/>
    <property type="match status" value="1"/>
</dbReference>
<feature type="compositionally biased region" description="Low complexity" evidence="2">
    <location>
        <begin position="66"/>
        <end position="75"/>
    </location>
</feature>
<reference evidence="5" key="1">
    <citation type="submission" date="2012-12" db="EMBL/GenBank/DDBJ databases">
        <authorList>
            <person name="Hellsten U."/>
            <person name="Grimwood J."/>
            <person name="Chapman J.A."/>
            <person name="Shapiro H."/>
            <person name="Aerts A."/>
            <person name="Otillar R.P."/>
            <person name="Terry A.Y."/>
            <person name="Boore J.L."/>
            <person name="Simakov O."/>
            <person name="Marletaz F."/>
            <person name="Cho S.-J."/>
            <person name="Edsinger-Gonzales E."/>
            <person name="Havlak P."/>
            <person name="Kuo D.-H."/>
            <person name="Larsson T."/>
            <person name="Lv J."/>
            <person name="Arendt D."/>
            <person name="Savage R."/>
            <person name="Osoegawa K."/>
            <person name="de Jong P."/>
            <person name="Lindberg D.R."/>
            <person name="Seaver E.C."/>
            <person name="Weisblat D.A."/>
            <person name="Putnam N.H."/>
            <person name="Grigoriev I.V."/>
            <person name="Rokhsar D.S."/>
        </authorList>
    </citation>
    <scope>NUCLEOTIDE SEQUENCE</scope>
    <source>
        <strain evidence="5">I ESC-2004</strain>
    </source>
</reference>
<dbReference type="GO" id="GO:0005634">
    <property type="term" value="C:nucleus"/>
    <property type="evidence" value="ECO:0007669"/>
    <property type="project" value="TreeGrafter"/>
</dbReference>
<evidence type="ECO:0000256" key="1">
    <source>
        <dbReference type="ARBA" id="ARBA00010490"/>
    </source>
</evidence>
<evidence type="ECO:0000256" key="2">
    <source>
        <dbReference type="SAM" id="MobiDB-lite"/>
    </source>
</evidence>
<sequence length="163" mass="18406">MLANIIYFEHAISIRNWTKKEIIYDKCNMISLKKPSAIIVGFNYIKFGFRVMPGNVGPGGKGPSPEEQAAMKQQQDQMKNNILAQVLDQPARARLNTIGLTKPEKVQMVENMLIQMARSGQIQERLGEAQLKGLLERVSEKSQKVSSVKFDRRRAALDDSDED</sequence>
<dbReference type="GO" id="GO:0005829">
    <property type="term" value="C:cytosol"/>
    <property type="evidence" value="ECO:0007669"/>
    <property type="project" value="TreeGrafter"/>
</dbReference>
<keyword evidence="5" id="KW-1185">Reference proteome</keyword>
<dbReference type="STRING" id="283909.R7UJ78"/>
<dbReference type="InterPro" id="IPR036883">
    <property type="entry name" value="PDCD5-like_sf"/>
</dbReference>
<dbReference type="OMA" id="QAENQEN"/>
<dbReference type="FunCoup" id="R7UJ78">
    <property type="interactions" value="1642"/>
</dbReference>
<dbReference type="Pfam" id="PF01984">
    <property type="entry name" value="dsDNA_bind"/>
    <property type="match status" value="1"/>
</dbReference>
<dbReference type="HOGENOM" id="CLU_1628602_0_0_1"/>
<accession>R7UJ78</accession>
<dbReference type="AlphaFoldDB" id="R7UJ78"/>
<dbReference type="EMBL" id="KB300813">
    <property type="protein sequence ID" value="ELU06260.1"/>
    <property type="molecule type" value="Genomic_DNA"/>
</dbReference>
<organism evidence="3">
    <name type="scientific">Capitella teleta</name>
    <name type="common">Polychaete worm</name>
    <dbReference type="NCBI Taxonomy" id="283909"/>
    <lineage>
        <taxon>Eukaryota</taxon>
        <taxon>Metazoa</taxon>
        <taxon>Spiralia</taxon>
        <taxon>Lophotrochozoa</taxon>
        <taxon>Annelida</taxon>
        <taxon>Polychaeta</taxon>
        <taxon>Sedentaria</taxon>
        <taxon>Scolecida</taxon>
        <taxon>Capitellidae</taxon>
        <taxon>Capitella</taxon>
    </lineage>
</organism>
<dbReference type="GO" id="GO:0003677">
    <property type="term" value="F:DNA binding"/>
    <property type="evidence" value="ECO:0007669"/>
    <property type="project" value="InterPro"/>
</dbReference>
<reference evidence="4" key="3">
    <citation type="submission" date="2015-06" db="UniProtKB">
        <authorList>
            <consortium name="EnsemblMetazoa"/>
        </authorList>
    </citation>
    <scope>IDENTIFICATION</scope>
</reference>
<dbReference type="InterPro" id="IPR002836">
    <property type="entry name" value="PDCD5-like"/>
</dbReference>
<protein>
    <recommendedName>
        <fullName evidence="6">Programmed cell death protein 5</fullName>
    </recommendedName>
</protein>
<dbReference type="Proteomes" id="UP000014760">
    <property type="component" value="Unassembled WGS sequence"/>
</dbReference>
<feature type="region of interest" description="Disordered" evidence="2">
    <location>
        <begin position="142"/>
        <end position="163"/>
    </location>
</feature>
<dbReference type="OrthoDB" id="10252486at2759"/>